<sequence>EDCSRYGDARRRLKV</sequence>
<reference evidence="1" key="1">
    <citation type="journal article" date="2010" name="Science">
        <title>Plasticity of animal genome architecture unmasked by rapid evolution of a pelagic tunicate.</title>
        <authorList>
            <person name="Denoeud F."/>
            <person name="Henriet S."/>
            <person name="Mungpakdee S."/>
            <person name="Aury J.M."/>
            <person name="Da Silva C."/>
            <person name="Brinkmann H."/>
            <person name="Mikhaleva J."/>
            <person name="Olsen L.C."/>
            <person name="Jubin C."/>
            <person name="Canestro C."/>
            <person name="Bouquet J.M."/>
            <person name="Danks G."/>
            <person name="Poulain J."/>
            <person name="Campsteijn C."/>
            <person name="Adamski M."/>
            <person name="Cross I."/>
            <person name="Yadetie F."/>
            <person name="Muffato M."/>
            <person name="Louis A."/>
            <person name="Butcher S."/>
            <person name="Tsagkogeorga G."/>
            <person name="Konrad A."/>
            <person name="Singh S."/>
            <person name="Jensen M.F."/>
            <person name="Cong E.H."/>
            <person name="Eikeseth-Otteraa H."/>
            <person name="Noel B."/>
            <person name="Anthouard V."/>
            <person name="Porcel B.M."/>
            <person name="Kachouri-Lafond R."/>
            <person name="Nishino A."/>
            <person name="Ugolini M."/>
            <person name="Chourrout P."/>
            <person name="Nishida H."/>
            <person name="Aasland R."/>
            <person name="Huzurbazar S."/>
            <person name="Westhof E."/>
            <person name="Delsuc F."/>
            <person name="Lehrach H."/>
            <person name="Reinhardt R."/>
            <person name="Weissenbach J."/>
            <person name="Roy S.W."/>
            <person name="Artiguenave F."/>
            <person name="Postlethwait J.H."/>
            <person name="Manak J.R."/>
            <person name="Thompson E.M."/>
            <person name="Jaillon O."/>
            <person name="Du Pasquier L."/>
            <person name="Boudinot P."/>
            <person name="Liberles D.A."/>
            <person name="Volff J.N."/>
            <person name="Philippe H."/>
            <person name="Lenhard B."/>
            <person name="Roest Crollius H."/>
            <person name="Wincker P."/>
            <person name="Chourrout D."/>
        </authorList>
    </citation>
    <scope>NUCLEOTIDE SEQUENCE [LARGE SCALE GENOMIC DNA]</scope>
</reference>
<evidence type="ECO:0000313" key="1">
    <source>
        <dbReference type="EMBL" id="CBY15833.1"/>
    </source>
</evidence>
<keyword evidence="2" id="KW-1185">Reference proteome</keyword>
<dbReference type="InParanoid" id="E4Y1T9"/>
<name>E4Y1T9_OIKDI</name>
<feature type="non-terminal residue" evidence="1">
    <location>
        <position position="1"/>
    </location>
</feature>
<dbReference type="EMBL" id="FN653691">
    <property type="protein sequence ID" value="CBY15833.1"/>
    <property type="molecule type" value="Genomic_DNA"/>
</dbReference>
<accession>E4Y1T9</accession>
<dbReference type="Proteomes" id="UP000001307">
    <property type="component" value="Unassembled WGS sequence"/>
</dbReference>
<proteinExistence type="predicted"/>
<protein>
    <submittedName>
        <fullName evidence="1">Uncharacterized protein</fullName>
    </submittedName>
</protein>
<evidence type="ECO:0000313" key="2">
    <source>
        <dbReference type="Proteomes" id="UP000001307"/>
    </source>
</evidence>
<gene>
    <name evidence="1" type="ORF">GSOID_T00014155001</name>
</gene>
<organism evidence="1">
    <name type="scientific">Oikopleura dioica</name>
    <name type="common">Tunicate</name>
    <dbReference type="NCBI Taxonomy" id="34765"/>
    <lineage>
        <taxon>Eukaryota</taxon>
        <taxon>Metazoa</taxon>
        <taxon>Chordata</taxon>
        <taxon>Tunicata</taxon>
        <taxon>Appendicularia</taxon>
        <taxon>Copelata</taxon>
        <taxon>Oikopleuridae</taxon>
        <taxon>Oikopleura</taxon>
    </lineage>
</organism>